<dbReference type="InterPro" id="IPR052430">
    <property type="entry name" value="IVT-Associated"/>
</dbReference>
<dbReference type="InterPro" id="IPR049453">
    <property type="entry name" value="Memb_transporter_dom"/>
</dbReference>
<feature type="compositionally biased region" description="Acidic residues" evidence="5">
    <location>
        <begin position="960"/>
        <end position="970"/>
    </location>
</feature>
<feature type="compositionally biased region" description="Low complexity" evidence="5">
    <location>
        <begin position="1"/>
        <end position="21"/>
    </location>
</feature>
<feature type="transmembrane region" description="Helical" evidence="6">
    <location>
        <begin position="263"/>
        <end position="286"/>
    </location>
</feature>
<feature type="region of interest" description="Disordered" evidence="5">
    <location>
        <begin position="1"/>
        <end position="78"/>
    </location>
</feature>
<feature type="region of interest" description="Disordered" evidence="5">
    <location>
        <begin position="96"/>
        <end position="183"/>
    </location>
</feature>
<evidence type="ECO:0000313" key="9">
    <source>
        <dbReference type="EMBL" id="KIY72908.1"/>
    </source>
</evidence>
<evidence type="ECO:0000256" key="2">
    <source>
        <dbReference type="ARBA" id="ARBA00022692"/>
    </source>
</evidence>
<feature type="transmembrane region" description="Helical" evidence="6">
    <location>
        <begin position="201"/>
        <end position="224"/>
    </location>
</feature>
<evidence type="ECO:0000256" key="6">
    <source>
        <dbReference type="SAM" id="Phobius"/>
    </source>
</evidence>
<accession>A0A0D7BQU5</accession>
<dbReference type="EMBL" id="KN880439">
    <property type="protein sequence ID" value="KIY72908.1"/>
    <property type="molecule type" value="Genomic_DNA"/>
</dbReference>
<evidence type="ECO:0000256" key="3">
    <source>
        <dbReference type="ARBA" id="ARBA00022989"/>
    </source>
</evidence>
<dbReference type="Pfam" id="PF10334">
    <property type="entry name" value="BRE4"/>
    <property type="match status" value="1"/>
</dbReference>
<dbReference type="InterPro" id="IPR023244">
    <property type="entry name" value="Brefeldin_A-sensitivity_4"/>
</dbReference>
<feature type="transmembrane region" description="Helical" evidence="6">
    <location>
        <begin position="818"/>
        <end position="837"/>
    </location>
</feature>
<evidence type="ECO:0000313" key="10">
    <source>
        <dbReference type="Proteomes" id="UP000054007"/>
    </source>
</evidence>
<dbReference type="PANTHER" id="PTHR47804:SF1">
    <property type="entry name" value="DUF2421 DOMAIN-CONTAINING PROTEIN"/>
    <property type="match status" value="1"/>
</dbReference>
<organism evidence="9 10">
    <name type="scientific">Cylindrobasidium torrendii FP15055 ss-10</name>
    <dbReference type="NCBI Taxonomy" id="1314674"/>
    <lineage>
        <taxon>Eukaryota</taxon>
        <taxon>Fungi</taxon>
        <taxon>Dikarya</taxon>
        <taxon>Basidiomycota</taxon>
        <taxon>Agaricomycotina</taxon>
        <taxon>Agaricomycetes</taxon>
        <taxon>Agaricomycetidae</taxon>
        <taxon>Agaricales</taxon>
        <taxon>Marasmiineae</taxon>
        <taxon>Physalacriaceae</taxon>
        <taxon>Cylindrobasidium</taxon>
    </lineage>
</organism>
<dbReference type="STRING" id="1314674.A0A0D7BQU5"/>
<feature type="transmembrane region" description="Helical" evidence="6">
    <location>
        <begin position="789"/>
        <end position="806"/>
    </location>
</feature>
<feature type="compositionally biased region" description="Polar residues" evidence="5">
    <location>
        <begin position="125"/>
        <end position="157"/>
    </location>
</feature>
<feature type="compositionally biased region" description="Low complexity" evidence="5">
    <location>
        <begin position="38"/>
        <end position="56"/>
    </location>
</feature>
<keyword evidence="10" id="KW-1185">Reference proteome</keyword>
<dbReference type="PANTHER" id="PTHR47804">
    <property type="entry name" value="60S RIBOSOMAL PROTEIN L19"/>
    <property type="match status" value="1"/>
</dbReference>
<dbReference type="PRINTS" id="PR02047">
    <property type="entry name" value="BREFELDNASP4"/>
</dbReference>
<gene>
    <name evidence="9" type="ORF">CYLTODRAFT_485887</name>
</gene>
<proteinExistence type="predicted"/>
<keyword evidence="3 6" id="KW-1133">Transmembrane helix</keyword>
<dbReference type="OrthoDB" id="68611at2759"/>
<dbReference type="InterPro" id="IPR018820">
    <property type="entry name" value="BRE4-related_DUF2421"/>
</dbReference>
<feature type="transmembrane region" description="Helical" evidence="6">
    <location>
        <begin position="298"/>
        <end position="316"/>
    </location>
</feature>
<evidence type="ECO:0000259" key="7">
    <source>
        <dbReference type="Pfam" id="PF10334"/>
    </source>
</evidence>
<dbReference type="GO" id="GO:0016020">
    <property type="term" value="C:membrane"/>
    <property type="evidence" value="ECO:0007669"/>
    <property type="project" value="UniProtKB-SubCell"/>
</dbReference>
<keyword evidence="4 6" id="KW-0472">Membrane</keyword>
<feature type="transmembrane region" description="Helical" evidence="6">
    <location>
        <begin position="346"/>
        <end position="369"/>
    </location>
</feature>
<reference evidence="9 10" key="1">
    <citation type="journal article" date="2015" name="Fungal Genet. Biol.">
        <title>Evolution of novel wood decay mechanisms in Agaricales revealed by the genome sequences of Fistulina hepatica and Cylindrobasidium torrendii.</title>
        <authorList>
            <person name="Floudas D."/>
            <person name="Held B.W."/>
            <person name="Riley R."/>
            <person name="Nagy L.G."/>
            <person name="Koehler G."/>
            <person name="Ransdell A.S."/>
            <person name="Younus H."/>
            <person name="Chow J."/>
            <person name="Chiniquy J."/>
            <person name="Lipzen A."/>
            <person name="Tritt A."/>
            <person name="Sun H."/>
            <person name="Haridas S."/>
            <person name="LaButti K."/>
            <person name="Ohm R.A."/>
            <person name="Kues U."/>
            <person name="Blanchette R.A."/>
            <person name="Grigoriev I.V."/>
            <person name="Minto R.E."/>
            <person name="Hibbett D.S."/>
        </authorList>
    </citation>
    <scope>NUCLEOTIDE SEQUENCE [LARGE SCALE GENOMIC DNA]</scope>
    <source>
        <strain evidence="9 10">FP15055 ss-10</strain>
    </source>
</reference>
<dbReference type="AlphaFoldDB" id="A0A0D7BQU5"/>
<feature type="compositionally biased region" description="Acidic residues" evidence="5">
    <location>
        <begin position="159"/>
        <end position="176"/>
    </location>
</feature>
<evidence type="ECO:0000256" key="5">
    <source>
        <dbReference type="SAM" id="MobiDB-lite"/>
    </source>
</evidence>
<dbReference type="Proteomes" id="UP000054007">
    <property type="component" value="Unassembled WGS sequence"/>
</dbReference>
<feature type="domain" description="Integral membrane bound transporter" evidence="8">
    <location>
        <begin position="792"/>
        <end position="915"/>
    </location>
</feature>
<sequence length="1180" mass="133250">MANSIPSGSSAPTLSSSSGTPYTTREGSIIHDNVSADLSQSLPRLRPPRLRSLSSSTVPRAGQNRYHTTSRMPRTGYHTPREHQWSVFQELMQNEAIPTSISAPRRSTMRRSQRADAVSWVDDPSLSNILNTPRVQSPTNENYPSPADSASDSQCSTDSENEGDDQDGSSEDEAEDIQPPPKKSWTIPEIPLFYRNILKCALAYLIASLFTFSPILSGLISDIASGGSTRSERHPLPSGHMVATVAVYFNPAKTMGAMFEADMFCLIGFCYAAIVCLTSMGLFWWLDVQPGLEWLADLVTIALVGISFSILCWLKVWMANPQFNTACSMTSIIIFVVVVKEGGWQTLLSMAFIVFCGTVTSNLVCYLVWPQTAAANLQGNMAKTLDSFATVLDMLTSTFLLEQPDHHVSPEKLQKAIDNHQNSFTSLKKNLNEAKKEWMFTAWIPSSEPLSSVHPIRSKDNVRSKAYEDAVDSMNRLAQHLNGLRSGIRLQYELTQAGMIRRRRGSKRPKSGEDGDEKVLFLQQAAVMFGELVDDLGPPLKALSTTCTSSLKRLRESFIQSHRALPEDKMKPQEFFELVDNIERSLARFESTSNHAVMRLYRKSDLFDGEGSVLSIASANDNSMLMNRDNEHIFLVYFFIFTLQEFSTELLNLVDAMERVYNFERNRLSWWGLIKHAASALKGKWTVVSRWVKRRRTTIARPKMTSRPFSSFVIPKVRRRPVFPKVRPHAPNTVLTPARSNLTFLGKIKQMVWRTGQRLTERDSKFAIKAGAAIALLASPAFFDGTRDIFLTYNGDWALISFFVVMSPTIGATNKLSLARVLWTVVGATVALSVYTVGQDMPWILAAFGFFFSLPCFYYYMLAPSNAASARFALLTYNLTCLYCYNVRHRDLDVMYVAYHRALAVTIGVLYAALISRFWWPAEARREMGKALSEFCLNMGWLYTRLVASNSFAPEYRPESDEDHEEEDEVSLVPQQSSGKTRLNNSIHEFMAMELHLQIKLIELQGLLAQTQHEPRLKGPFPVQLYRGVLTSLQRIMDQLHSMRCVTTREEWYTSVRQDFIVPVNKERYEMVGNIILFFSTLASTFTLKMPLPPYLPPAEASRERLVDAIRKLDVVRNRDVKGSRQLLFFAYALTMKGVTQELEKLGRTMQDAFGVIGETREEFEALFHDDGRQRVEGHA</sequence>
<comment type="subcellular location">
    <subcellularLocation>
        <location evidence="1">Membrane</location>
        <topology evidence="1">Multi-pass membrane protein</topology>
    </subcellularLocation>
</comment>
<feature type="domain" description="DUF2421" evidence="7">
    <location>
        <begin position="986"/>
        <end position="1097"/>
    </location>
</feature>
<keyword evidence="2 6" id="KW-0812">Transmembrane</keyword>
<feature type="transmembrane region" description="Helical" evidence="6">
    <location>
        <begin position="843"/>
        <end position="861"/>
    </location>
</feature>
<evidence type="ECO:0000259" key="8">
    <source>
        <dbReference type="Pfam" id="PF13515"/>
    </source>
</evidence>
<evidence type="ECO:0000256" key="4">
    <source>
        <dbReference type="ARBA" id="ARBA00023136"/>
    </source>
</evidence>
<feature type="region of interest" description="Disordered" evidence="5">
    <location>
        <begin position="955"/>
        <end position="979"/>
    </location>
</feature>
<name>A0A0D7BQU5_9AGAR</name>
<dbReference type="Pfam" id="PF13515">
    <property type="entry name" value="FUSC_2"/>
    <property type="match status" value="1"/>
</dbReference>
<feature type="transmembrane region" description="Helical" evidence="6">
    <location>
        <begin position="898"/>
        <end position="920"/>
    </location>
</feature>
<evidence type="ECO:0000256" key="1">
    <source>
        <dbReference type="ARBA" id="ARBA00004141"/>
    </source>
</evidence>
<protein>
    <submittedName>
        <fullName evidence="9">Uncharacterized protein</fullName>
    </submittedName>
</protein>